<dbReference type="PANTHER" id="PTHR30313:SF2">
    <property type="entry name" value="DNA PRIMASE"/>
    <property type="match status" value="1"/>
</dbReference>
<dbReference type="SUPFAM" id="SSF56731">
    <property type="entry name" value="DNA primase core"/>
    <property type="match status" value="1"/>
</dbReference>
<dbReference type="CDD" id="cd03364">
    <property type="entry name" value="TOPRIM_DnaG_primases"/>
    <property type="match status" value="1"/>
</dbReference>
<evidence type="ECO:0000313" key="4">
    <source>
        <dbReference type="Proteomes" id="UP001548189"/>
    </source>
</evidence>
<dbReference type="RefSeq" id="WP_353897916.1">
    <property type="nucleotide sequence ID" value="NZ_JBEVCJ010000047.1"/>
</dbReference>
<evidence type="ECO:0000313" key="3">
    <source>
        <dbReference type="EMBL" id="MET1257332.1"/>
    </source>
</evidence>
<protein>
    <submittedName>
        <fullName evidence="3">Toprim domain-containing protein</fullName>
    </submittedName>
</protein>
<feature type="region of interest" description="Disordered" evidence="1">
    <location>
        <begin position="845"/>
        <end position="864"/>
    </location>
</feature>
<proteinExistence type="predicted"/>
<feature type="region of interest" description="Disordered" evidence="1">
    <location>
        <begin position="814"/>
        <end position="835"/>
    </location>
</feature>
<organism evidence="3 4">
    <name type="scientific">Aliikangiella maris</name>
    <dbReference type="NCBI Taxonomy" id="3162458"/>
    <lineage>
        <taxon>Bacteria</taxon>
        <taxon>Pseudomonadati</taxon>
        <taxon>Pseudomonadota</taxon>
        <taxon>Gammaproteobacteria</taxon>
        <taxon>Oceanospirillales</taxon>
        <taxon>Pleioneaceae</taxon>
        <taxon>Aliikangiella</taxon>
    </lineage>
</organism>
<sequence length="864" mass="97204">MIDYYHDTLKNSPEALEYLESRGLKNAELIEHFKLGFANRTLGYRLPKKDREEGSKIRGQLQEIGLLRQSGHEHFNGSIVMPVIDENGIISEVYGRKLLGKRLRKGTAIHTYLPGPHEGVWNVAGLKNCREVILCESLIDAMTFWVNGFRNVTASYGTSGFTDDILKAFIDNNVEKVLIAYDRDEAGNKAAEKLAKKLNEQGIDAYRVLFPKGMDANEYARQVQPANKSLGLALRKSEWLGNGEKSQSIEKMDEITPVEHESIDKINESPALVASPQPEVSTVEVPASVSENEINITLDNRLYRVRGLNKNLSYEQLKVNMLIKEGDTFHVDTFDIYSAKHRASYVKQASHELGISEDIIKKDLGKVLLKLEELQDQLIKGTLAKKEKKPVMSDEEVKDALALLKSPTLLDQILNDFNRAGVVGEETNKLVGYLAACSRKLDRPLAVMVQSSSAAGKSSLMEAVLSFMPEEERIQYSAMTGQSLFYMGESDLKNKILAIAEEEGAENTSYALKLLQSEGEVSIASTGKNATTGNLETQEYRVEGPVMLFSTTTAIDIDEELMNRCLVLSVDESREQTKAIHAAQRKRRTLEGLKAKKEKSKLITLHQNAQRLLWPLAIMNPYADQLTFLDDKTRTRRDHEKYLSLIDTIALLHQYQREVKKEVWEGETLEYIEVTLDDINVANKLAHDVLGRTLDELPPQTRRLLELIKELVHEQCELHRYKQKDYRFSRRDIRAFTGWSDGQLKIHCRRLEEMEYLLVHTGGRGKNILYELAYDGDLEDGKPHLMGLIDVKKIQCDAQKSGVNGKKVASSQAQVSDKLGLSQSGENKNNTMNIVSNGFSSEISEKSASYKNKGSSHRTGVSHA</sequence>
<evidence type="ECO:0000256" key="1">
    <source>
        <dbReference type="SAM" id="MobiDB-lite"/>
    </source>
</evidence>
<dbReference type="InterPro" id="IPR034151">
    <property type="entry name" value="TOPRIM_DnaG_bac"/>
</dbReference>
<dbReference type="Gene3D" id="3.40.1360.10">
    <property type="match status" value="1"/>
</dbReference>
<dbReference type="InterPro" id="IPR037068">
    <property type="entry name" value="DNA_primase_core_N_sf"/>
</dbReference>
<dbReference type="PROSITE" id="PS50880">
    <property type="entry name" value="TOPRIM"/>
    <property type="match status" value="1"/>
</dbReference>
<dbReference type="SMART" id="SM00493">
    <property type="entry name" value="TOPRIM"/>
    <property type="match status" value="1"/>
</dbReference>
<dbReference type="PANTHER" id="PTHR30313">
    <property type="entry name" value="DNA PRIMASE"/>
    <property type="match status" value="1"/>
</dbReference>
<gene>
    <name evidence="3" type="ORF">ABVT43_19490</name>
</gene>
<dbReference type="Proteomes" id="UP001548189">
    <property type="component" value="Unassembled WGS sequence"/>
</dbReference>
<feature type="domain" description="Toprim" evidence="2">
    <location>
        <begin position="130"/>
        <end position="213"/>
    </location>
</feature>
<reference evidence="3 4" key="1">
    <citation type="submission" date="2024-06" db="EMBL/GenBank/DDBJ databases">
        <authorList>
            <person name="Li F."/>
        </authorList>
    </citation>
    <scope>NUCLEOTIDE SEQUENCE [LARGE SCALE GENOMIC DNA]</scope>
    <source>
        <strain evidence="3 4">GXAS 311</strain>
    </source>
</reference>
<dbReference type="Pfam" id="PF08275">
    <property type="entry name" value="DNAG_N"/>
    <property type="match status" value="1"/>
</dbReference>
<dbReference type="InterPro" id="IPR006171">
    <property type="entry name" value="TOPRIM_dom"/>
</dbReference>
<dbReference type="Gene3D" id="3.90.980.10">
    <property type="entry name" value="DNA primase, catalytic core, N-terminal domain"/>
    <property type="match status" value="1"/>
</dbReference>
<name>A0ABV2C0M1_9GAMM</name>
<dbReference type="InterPro" id="IPR050219">
    <property type="entry name" value="DnaG_primase"/>
</dbReference>
<accession>A0ABV2C0M1</accession>
<dbReference type="Pfam" id="PF13155">
    <property type="entry name" value="Toprim_2"/>
    <property type="match status" value="1"/>
</dbReference>
<dbReference type="EMBL" id="JBEVCJ010000047">
    <property type="protein sequence ID" value="MET1257332.1"/>
    <property type="molecule type" value="Genomic_DNA"/>
</dbReference>
<comment type="caution">
    <text evidence="3">The sequence shown here is derived from an EMBL/GenBank/DDBJ whole genome shotgun (WGS) entry which is preliminary data.</text>
</comment>
<dbReference type="InterPro" id="IPR013264">
    <property type="entry name" value="DNAG_N"/>
</dbReference>
<keyword evidence="4" id="KW-1185">Reference proteome</keyword>
<evidence type="ECO:0000259" key="2">
    <source>
        <dbReference type="PROSITE" id="PS50880"/>
    </source>
</evidence>